<feature type="non-terminal residue" evidence="3">
    <location>
        <position position="1"/>
    </location>
</feature>
<feature type="compositionally biased region" description="Basic and acidic residues" evidence="1">
    <location>
        <begin position="123"/>
        <end position="137"/>
    </location>
</feature>
<feature type="compositionally biased region" description="Polar residues" evidence="1">
    <location>
        <begin position="831"/>
        <end position="845"/>
    </location>
</feature>
<feature type="compositionally biased region" description="Acidic residues" evidence="1">
    <location>
        <begin position="909"/>
        <end position="919"/>
    </location>
</feature>
<evidence type="ECO:0000256" key="1">
    <source>
        <dbReference type="SAM" id="MobiDB-lite"/>
    </source>
</evidence>
<feature type="compositionally biased region" description="Polar residues" evidence="1">
    <location>
        <begin position="804"/>
        <end position="814"/>
    </location>
</feature>
<feature type="compositionally biased region" description="Basic and acidic residues" evidence="1">
    <location>
        <begin position="815"/>
        <end position="824"/>
    </location>
</feature>
<proteinExistence type="predicted"/>
<feature type="compositionally biased region" description="Polar residues" evidence="1">
    <location>
        <begin position="152"/>
        <end position="164"/>
    </location>
</feature>
<name>A0A7R9BVK7_9CRUS</name>
<keyword evidence="2" id="KW-0732">Signal</keyword>
<reference evidence="3" key="1">
    <citation type="submission" date="2020-11" db="EMBL/GenBank/DDBJ databases">
        <authorList>
            <person name="Tran Van P."/>
        </authorList>
    </citation>
    <scope>NUCLEOTIDE SEQUENCE</scope>
</reference>
<feature type="compositionally biased region" description="Basic and acidic residues" evidence="1">
    <location>
        <begin position="226"/>
        <end position="242"/>
    </location>
</feature>
<feature type="region of interest" description="Disordered" evidence="1">
    <location>
        <begin position="652"/>
        <end position="773"/>
    </location>
</feature>
<feature type="compositionally biased region" description="Polar residues" evidence="1">
    <location>
        <begin position="287"/>
        <end position="297"/>
    </location>
</feature>
<dbReference type="AlphaFoldDB" id="A0A7R9BVK7"/>
<evidence type="ECO:0000256" key="2">
    <source>
        <dbReference type="SAM" id="SignalP"/>
    </source>
</evidence>
<feature type="region of interest" description="Disordered" evidence="1">
    <location>
        <begin position="264"/>
        <end position="626"/>
    </location>
</feature>
<organism evidence="3">
    <name type="scientific">Notodromas monacha</name>
    <dbReference type="NCBI Taxonomy" id="399045"/>
    <lineage>
        <taxon>Eukaryota</taxon>
        <taxon>Metazoa</taxon>
        <taxon>Ecdysozoa</taxon>
        <taxon>Arthropoda</taxon>
        <taxon>Crustacea</taxon>
        <taxon>Oligostraca</taxon>
        <taxon>Ostracoda</taxon>
        <taxon>Podocopa</taxon>
        <taxon>Podocopida</taxon>
        <taxon>Cypridocopina</taxon>
        <taxon>Cypridoidea</taxon>
        <taxon>Cyprididae</taxon>
        <taxon>Notodromas</taxon>
    </lineage>
</organism>
<feature type="compositionally biased region" description="Low complexity" evidence="1">
    <location>
        <begin position="264"/>
        <end position="286"/>
    </location>
</feature>
<feature type="compositionally biased region" description="Polar residues" evidence="1">
    <location>
        <begin position="590"/>
        <end position="602"/>
    </location>
</feature>
<evidence type="ECO:0000313" key="3">
    <source>
        <dbReference type="EMBL" id="CAD7281057.1"/>
    </source>
</evidence>
<feature type="compositionally biased region" description="Basic and acidic residues" evidence="1">
    <location>
        <begin position="430"/>
        <end position="462"/>
    </location>
</feature>
<evidence type="ECO:0000313" key="4">
    <source>
        <dbReference type="Proteomes" id="UP000678499"/>
    </source>
</evidence>
<feature type="region of interest" description="Disordered" evidence="1">
    <location>
        <begin position="118"/>
        <end position="169"/>
    </location>
</feature>
<feature type="compositionally biased region" description="Polar residues" evidence="1">
    <location>
        <begin position="377"/>
        <end position="387"/>
    </location>
</feature>
<feature type="region of interest" description="Disordered" evidence="1">
    <location>
        <begin position="794"/>
        <end position="935"/>
    </location>
</feature>
<feature type="region of interest" description="Disordered" evidence="1">
    <location>
        <begin position="75"/>
        <end position="101"/>
    </location>
</feature>
<accession>A0A7R9BVK7</accession>
<dbReference type="Proteomes" id="UP000678499">
    <property type="component" value="Unassembled WGS sequence"/>
</dbReference>
<dbReference type="EMBL" id="OA884625">
    <property type="protein sequence ID" value="CAD7281057.1"/>
    <property type="molecule type" value="Genomic_DNA"/>
</dbReference>
<feature type="compositionally biased region" description="Polar residues" evidence="1">
    <location>
        <begin position="666"/>
        <end position="687"/>
    </location>
</feature>
<protein>
    <recommendedName>
        <fullName evidence="5">FAM21/CAPZIP domain-containing protein</fullName>
    </recommendedName>
</protein>
<feature type="region of interest" description="Disordered" evidence="1">
    <location>
        <begin position="195"/>
        <end position="246"/>
    </location>
</feature>
<dbReference type="EMBL" id="CAJPEX010002588">
    <property type="protein sequence ID" value="CAG0921209.1"/>
    <property type="molecule type" value="Genomic_DNA"/>
</dbReference>
<feature type="chain" id="PRO_5036210290" description="FAM21/CAPZIP domain-containing protein" evidence="2">
    <location>
        <begin position="31"/>
        <end position="935"/>
    </location>
</feature>
<feature type="compositionally biased region" description="Low complexity" evidence="1">
    <location>
        <begin position="566"/>
        <end position="575"/>
    </location>
</feature>
<feature type="signal peptide" evidence="2">
    <location>
        <begin position="1"/>
        <end position="30"/>
    </location>
</feature>
<feature type="compositionally biased region" description="Basic and acidic residues" evidence="1">
    <location>
        <begin position="849"/>
        <end position="871"/>
    </location>
</feature>
<sequence length="935" mass="99971">ARHATKERLGLVALFVVVPQFVQRAGVCSADDLFGARFSKLFFLVSCSAAGVLRDPILCLDLFCDDSSDSEGEFLFGGPPKKLPPKPATAKTSIASTAPAVQSSAPSVQKIVETHPVAVVSPEKPKSDRLSRTKDLFADSDSDGDDLFSSARSEPTSAAKQTSGKQEKSSVLAAAGVKETSPAVGNKPIKASVVASPAASSLFDDDDEDFLFRPDPKETVSVSENMDTKDNADSIKDEEPRVAPKKKIPAGAVNIFAGMGIKLPARSKPLPASSSSSSNTSGASSPVTKSATTTSVNEVPKPASDFNAEKSVKKSVGVVEKKKEVKRLFSSSESESEKAVKNSVAEVPTFKKPTGVEEKQKPQVTKTLSSKPKKQASSKNLFSSSATDSDDDIFASARSTKQASSVKGKVVTEPIVPPADLKKVKSAPQEVKKKPEIQEVKKPAVKKVDSVPKIEKKSEQKKASAKIFDSDSESDADIFSKKPVSRKDSKPNSAVKALPPLPKPNLKTEVTPKKAKSSKIVPGKLAKSTPPEQPDVVSETVEQEIESPEKSAPKVNLEPVKVENTPAEPSSPVSESETKNAETNEEVDSNPMSKTRASFLGNSSSSSDSEDEAQEKRAKLGTRGIAAKLDSVFAKGGVGLGGFPRKVPPGGVSMFGGGIPPKLLKSQRSFPGENGQSDEQKVTSDANAYQERREVENDATLVEAGSPAEKSSSTLETVTKPDEEEQTTDRKETNLLPSATFPLLHCTSKTRIGGVAMRKRRPPTKQGRKEQARFSGVDFLDDTVDALTAFAVTPTEVTKMSAVATENKQPSPSTERLEEEKNESSGDETSSDYSELFSTPPTRLSTEPIESRKTSETQKEIVSESESDKARSGSVFESPQDDDSELFGTPEERSSVKKDASKLKKSIFDDSDESDDDIFAEPPKSTVKKESLFDD</sequence>
<keyword evidence="4" id="KW-1185">Reference proteome</keyword>
<evidence type="ECO:0008006" key="5">
    <source>
        <dbReference type="Google" id="ProtNLM"/>
    </source>
</evidence>
<gene>
    <name evidence="3" type="ORF">NMOB1V02_LOCUS8711</name>
</gene>
<feature type="compositionally biased region" description="Basic and acidic residues" evidence="1">
    <location>
        <begin position="890"/>
        <end position="908"/>
    </location>
</feature>